<evidence type="ECO:0000313" key="3">
    <source>
        <dbReference type="EMBL" id="KUJ10875.1"/>
    </source>
</evidence>
<dbReference type="Proteomes" id="UP000070700">
    <property type="component" value="Unassembled WGS sequence"/>
</dbReference>
<evidence type="ECO:0000256" key="1">
    <source>
        <dbReference type="SAM" id="MobiDB-lite"/>
    </source>
</evidence>
<sequence length="559" mass="63329">MAASSDEQSLPKLERRLGDPNNTPLVIEEPSIYKSLTPRSSTTLEEPCEQKFFRLLTILPGVDPAIMECKLEVAVFPVDMPFEALSYEAEERLVWVDALCINQDDLAERSQQVMLMRDIYSVAHRVVVWLGEDNGQAAEALAIIKKAANFYLFETNTPLSRLSTELWPESDKIKYDPMFPEREANSIFRGFPTLPEFNDTTTPSPWNSVAWFYDLEWFKRVWIIQEVAFSPTIIAAAILSTRFAENQSISTLISMGLYSRSTDPRDKVFGLLGLTDDKTRSNVWMKSDYTRSTAEVYMNTIRYIILANEPDGRLSDVFANITSYPGDENDKYPSWVPRWDSFTTPDQFSAPIQFAQWKAGGGRDEEVNLPPHSEILNIKGVLLGTVYRVDDAIANEKNSLEPIKQTWDRFHEELEDSTRVETLECAFIRTVTAGHACLSELSGSARLFEADDLKNCFDFIAGVAEDNGSVTRAQKLLNSTRNLPFFTTTDKHMGLAGNKSILSGDILCVFFGHRMPSVLRPVGEEYRFLGPCYIHGYMYGGAIEKLESGELEERWFLLC</sequence>
<protein>
    <recommendedName>
        <fullName evidence="2">Heterokaryon incompatibility domain-containing protein</fullName>
    </recommendedName>
</protein>
<dbReference type="PANTHER" id="PTHR24148:SF73">
    <property type="entry name" value="HET DOMAIN PROTEIN (AFU_ORTHOLOGUE AFUA_8G01020)"/>
    <property type="match status" value="1"/>
</dbReference>
<dbReference type="KEGG" id="psco:LY89DRAFT_739856"/>
<proteinExistence type="predicted"/>
<accession>A0A194WSD4</accession>
<keyword evidence="4" id="KW-1185">Reference proteome</keyword>
<reference evidence="3 4" key="1">
    <citation type="submission" date="2015-10" db="EMBL/GenBank/DDBJ databases">
        <title>Full genome of DAOMC 229536 Phialocephala scopiformis, a fungal endophyte of spruce producing the potent anti-insectan compound rugulosin.</title>
        <authorList>
            <consortium name="DOE Joint Genome Institute"/>
            <person name="Walker A.K."/>
            <person name="Frasz S.L."/>
            <person name="Seifert K.A."/>
            <person name="Miller J.D."/>
            <person name="Mondo S.J."/>
            <person name="Labutti K."/>
            <person name="Lipzen A."/>
            <person name="Dockter R."/>
            <person name="Kennedy M."/>
            <person name="Grigoriev I.V."/>
            <person name="Spatafora J.W."/>
        </authorList>
    </citation>
    <scope>NUCLEOTIDE SEQUENCE [LARGE SCALE GENOMIC DNA]</scope>
    <source>
        <strain evidence="3 4">CBS 120377</strain>
    </source>
</reference>
<organism evidence="3 4">
    <name type="scientific">Mollisia scopiformis</name>
    <name type="common">Conifer needle endophyte fungus</name>
    <name type="synonym">Phialocephala scopiformis</name>
    <dbReference type="NCBI Taxonomy" id="149040"/>
    <lineage>
        <taxon>Eukaryota</taxon>
        <taxon>Fungi</taxon>
        <taxon>Dikarya</taxon>
        <taxon>Ascomycota</taxon>
        <taxon>Pezizomycotina</taxon>
        <taxon>Leotiomycetes</taxon>
        <taxon>Helotiales</taxon>
        <taxon>Mollisiaceae</taxon>
        <taxon>Mollisia</taxon>
    </lineage>
</organism>
<feature type="domain" description="Heterokaryon incompatibility" evidence="2">
    <location>
        <begin position="89"/>
        <end position="226"/>
    </location>
</feature>
<dbReference type="OrthoDB" id="2157530at2759"/>
<dbReference type="AlphaFoldDB" id="A0A194WSD4"/>
<dbReference type="InParanoid" id="A0A194WSD4"/>
<dbReference type="InterPro" id="IPR010730">
    <property type="entry name" value="HET"/>
</dbReference>
<dbReference type="Pfam" id="PF26639">
    <property type="entry name" value="Het-6_barrel"/>
    <property type="match status" value="1"/>
</dbReference>
<dbReference type="EMBL" id="KQ947428">
    <property type="protein sequence ID" value="KUJ10875.1"/>
    <property type="molecule type" value="Genomic_DNA"/>
</dbReference>
<dbReference type="STRING" id="149040.A0A194WSD4"/>
<feature type="region of interest" description="Disordered" evidence="1">
    <location>
        <begin position="1"/>
        <end position="23"/>
    </location>
</feature>
<dbReference type="RefSeq" id="XP_018065230.1">
    <property type="nucleotide sequence ID" value="XM_018220514.1"/>
</dbReference>
<dbReference type="Pfam" id="PF06985">
    <property type="entry name" value="HET"/>
    <property type="match status" value="1"/>
</dbReference>
<evidence type="ECO:0000313" key="4">
    <source>
        <dbReference type="Proteomes" id="UP000070700"/>
    </source>
</evidence>
<dbReference type="PANTHER" id="PTHR24148">
    <property type="entry name" value="ANKYRIN REPEAT DOMAIN-CONTAINING PROTEIN 39 HOMOLOG-RELATED"/>
    <property type="match status" value="1"/>
</dbReference>
<gene>
    <name evidence="3" type="ORF">LY89DRAFT_739856</name>
</gene>
<evidence type="ECO:0000259" key="2">
    <source>
        <dbReference type="Pfam" id="PF06985"/>
    </source>
</evidence>
<dbReference type="InterPro" id="IPR052895">
    <property type="entry name" value="HetReg/Transcr_Mod"/>
</dbReference>
<name>A0A194WSD4_MOLSC</name>
<dbReference type="GeneID" id="28830240"/>